<evidence type="ECO:0000313" key="2">
    <source>
        <dbReference type="Proteomes" id="UP000658390"/>
    </source>
</evidence>
<reference evidence="1" key="1">
    <citation type="submission" date="2020-12" db="EMBL/GenBank/DDBJ databases">
        <title>Antibiotic resistance and phylogeny of Pseudomonas spp. isolated over three decades from chicken meat in the Norwegian food chain.</title>
        <authorList>
            <person name="Moen B."/>
        </authorList>
    </citation>
    <scope>NUCLEOTIDE SEQUENCE</scope>
    <source>
        <strain evidence="1">MF6762</strain>
    </source>
</reference>
<dbReference type="EMBL" id="JAEKCZ010000017">
    <property type="protein sequence ID" value="MBJ2258396.1"/>
    <property type="molecule type" value="Genomic_DNA"/>
</dbReference>
<accession>A0A8I1FPN8</accession>
<dbReference type="Proteomes" id="UP000658390">
    <property type="component" value="Unassembled WGS sequence"/>
</dbReference>
<evidence type="ECO:0000313" key="1">
    <source>
        <dbReference type="EMBL" id="MBJ2258396.1"/>
    </source>
</evidence>
<comment type="caution">
    <text evidence="1">The sequence shown here is derived from an EMBL/GenBank/DDBJ whole genome shotgun (WGS) entry which is preliminary data.</text>
</comment>
<gene>
    <name evidence="1" type="ORF">JFT45_17975</name>
</gene>
<organism evidence="1 2">
    <name type="scientific">Pseudomonas psychrophila</name>
    <dbReference type="NCBI Taxonomy" id="122355"/>
    <lineage>
        <taxon>Bacteria</taxon>
        <taxon>Pseudomonadati</taxon>
        <taxon>Pseudomonadota</taxon>
        <taxon>Gammaproteobacteria</taxon>
        <taxon>Pseudomonadales</taxon>
        <taxon>Pseudomonadaceae</taxon>
        <taxon>Pseudomonas</taxon>
    </lineage>
</organism>
<name>A0A8I1FPN8_9PSED</name>
<dbReference type="RefSeq" id="WP_198822597.1">
    <property type="nucleotide sequence ID" value="NZ_JAEKCZ010000017.1"/>
</dbReference>
<sequence>MTEHFTRWDSTEFLKTEEDIGHYLEACRDEAGDDPAFIAKALGRVAKARETLKTLDNQPSQSRTDTVR</sequence>
<protein>
    <submittedName>
        <fullName evidence="1">Transcriptional regulator</fullName>
    </submittedName>
</protein>
<dbReference type="AlphaFoldDB" id="A0A8I1FPN8"/>
<proteinExistence type="predicted"/>